<accession>A0A316IK82</accession>
<sequence length="139" mass="15143">MDEALAADYRAADYLAWVEPAEWARLAPDRPLPPALQAVVGEAAWGFVTACNPRSERCTDEENRAAQRELLAALRRHPATVRVLPAIGLGGDGWHEPSLFVVGPDTAALDALMRRFGQHAYLHGRGDAPARLRWTPPAG</sequence>
<dbReference type="RefSeq" id="WP_109721964.1">
    <property type="nucleotide sequence ID" value="NZ_MSZV01000042.1"/>
</dbReference>
<name>A0A316IK82_9GAMM</name>
<proteinExistence type="predicted"/>
<protein>
    <submittedName>
        <fullName evidence="1">Uncharacterized protein DUF3293</fullName>
    </submittedName>
</protein>
<comment type="caution">
    <text evidence="1">The sequence shown here is derived from an EMBL/GenBank/DDBJ whole genome shotgun (WGS) entry which is preliminary data.</text>
</comment>
<dbReference type="EMBL" id="QGHC01000001">
    <property type="protein sequence ID" value="PWK92924.1"/>
    <property type="molecule type" value="Genomic_DNA"/>
</dbReference>
<dbReference type="InterPro" id="IPR021710">
    <property type="entry name" value="DUF3293"/>
</dbReference>
<dbReference type="Proteomes" id="UP000245812">
    <property type="component" value="Unassembled WGS sequence"/>
</dbReference>
<keyword evidence="2" id="KW-1185">Reference proteome</keyword>
<dbReference type="OrthoDB" id="6024680at2"/>
<evidence type="ECO:0000313" key="1">
    <source>
        <dbReference type="EMBL" id="PWK92924.1"/>
    </source>
</evidence>
<dbReference type="Pfam" id="PF11697">
    <property type="entry name" value="DUF3293"/>
    <property type="match status" value="1"/>
</dbReference>
<reference evidence="1 2" key="1">
    <citation type="submission" date="2018-05" db="EMBL/GenBank/DDBJ databases">
        <title>Genomic Encyclopedia of Type Strains, Phase IV (KMG-IV): sequencing the most valuable type-strain genomes for metagenomic binning, comparative biology and taxonomic classification.</title>
        <authorList>
            <person name="Goeker M."/>
        </authorList>
    </citation>
    <scope>NUCLEOTIDE SEQUENCE [LARGE SCALE GENOMIC DNA]</scope>
    <source>
        <strain evidence="1 2">DSM 14263</strain>
    </source>
</reference>
<dbReference type="AlphaFoldDB" id="A0A316IK82"/>
<evidence type="ECO:0000313" key="2">
    <source>
        <dbReference type="Proteomes" id="UP000245812"/>
    </source>
</evidence>
<gene>
    <name evidence="1" type="ORF">C7456_101265</name>
</gene>
<organism evidence="1 2">
    <name type="scientific">Fulvimonas soli</name>
    <dbReference type="NCBI Taxonomy" id="155197"/>
    <lineage>
        <taxon>Bacteria</taxon>
        <taxon>Pseudomonadati</taxon>
        <taxon>Pseudomonadota</taxon>
        <taxon>Gammaproteobacteria</taxon>
        <taxon>Lysobacterales</taxon>
        <taxon>Rhodanobacteraceae</taxon>
        <taxon>Fulvimonas</taxon>
    </lineage>
</organism>